<keyword evidence="1" id="KW-1133">Transmembrane helix</keyword>
<reference evidence="3" key="1">
    <citation type="journal article" date="2023" name="PhytoFront">
        <title>Draft Genome Resources of Seven Strains of Tilletia horrida, Causal Agent of Kernel Smut of Rice.</title>
        <authorList>
            <person name="Khanal S."/>
            <person name="Antony Babu S."/>
            <person name="Zhou X.G."/>
        </authorList>
    </citation>
    <scope>NUCLEOTIDE SEQUENCE</scope>
    <source>
        <strain evidence="3">TX6</strain>
    </source>
</reference>
<sequence>MAIDFAENPRRAHSLFWRILFLVPVAILRLVARIQGRKPIPGVHYEELTIPSREPGRTIKAVRYRQSRNANLGSSVPRNVHLNWHGSGWVVYHFGSDHAFAGEVAKALDIDFYDLDYRKSPEHPFPAAQEDVEDALLYFANLDSVRSISVSGFSAGANMAVTGPNHIRKKLTQSKISELSSISLVYPPTAWDAPRIPPSKNTSGGGFPLPWLVKRLFNACMSVAAESFATKRFRTAEYDVDEILSKNLLVVSGTADTLYTEAAEFVKMLQGKGHPNANFLSIANAGHSFDKKPKTELARQNTKRTYDAIIENIRRGLESTS</sequence>
<feature type="domain" description="Alpha/beta hydrolase fold-3" evidence="2">
    <location>
        <begin position="83"/>
        <end position="289"/>
    </location>
</feature>
<dbReference type="EMBL" id="JAPDMZ010000065">
    <property type="protein sequence ID" value="KAK0552260.1"/>
    <property type="molecule type" value="Genomic_DNA"/>
</dbReference>
<dbReference type="Proteomes" id="UP001176517">
    <property type="component" value="Unassembled WGS sequence"/>
</dbReference>
<dbReference type="Pfam" id="PF07859">
    <property type="entry name" value="Abhydrolase_3"/>
    <property type="match status" value="1"/>
</dbReference>
<proteinExistence type="predicted"/>
<keyword evidence="4" id="KW-1185">Reference proteome</keyword>
<dbReference type="GO" id="GO:0016787">
    <property type="term" value="F:hydrolase activity"/>
    <property type="evidence" value="ECO:0007669"/>
    <property type="project" value="InterPro"/>
</dbReference>
<accession>A0AAN6GTE6</accession>
<feature type="transmembrane region" description="Helical" evidence="1">
    <location>
        <begin position="15"/>
        <end position="32"/>
    </location>
</feature>
<evidence type="ECO:0000259" key="2">
    <source>
        <dbReference type="Pfam" id="PF07859"/>
    </source>
</evidence>
<dbReference type="PANTHER" id="PTHR23024:SF242">
    <property type="entry name" value="ALPHA_BETA HYDROLASE FOLD-3 DOMAIN-CONTAINING PROTEIN-RELATED"/>
    <property type="match status" value="1"/>
</dbReference>
<dbReference type="InterPro" id="IPR013094">
    <property type="entry name" value="AB_hydrolase_3"/>
</dbReference>
<dbReference type="Gene3D" id="3.40.50.1820">
    <property type="entry name" value="alpha/beta hydrolase"/>
    <property type="match status" value="1"/>
</dbReference>
<protein>
    <recommendedName>
        <fullName evidence="2">Alpha/beta hydrolase fold-3 domain-containing protein</fullName>
    </recommendedName>
</protein>
<organism evidence="3 4">
    <name type="scientific">Tilletia horrida</name>
    <dbReference type="NCBI Taxonomy" id="155126"/>
    <lineage>
        <taxon>Eukaryota</taxon>
        <taxon>Fungi</taxon>
        <taxon>Dikarya</taxon>
        <taxon>Basidiomycota</taxon>
        <taxon>Ustilaginomycotina</taxon>
        <taxon>Exobasidiomycetes</taxon>
        <taxon>Tilletiales</taxon>
        <taxon>Tilletiaceae</taxon>
        <taxon>Tilletia</taxon>
    </lineage>
</organism>
<keyword evidence="1" id="KW-0472">Membrane</keyword>
<gene>
    <name evidence="3" type="ORF">OC846_002957</name>
</gene>
<keyword evidence="1" id="KW-0812">Transmembrane</keyword>
<evidence type="ECO:0000313" key="3">
    <source>
        <dbReference type="EMBL" id="KAK0552260.1"/>
    </source>
</evidence>
<dbReference type="SUPFAM" id="SSF53474">
    <property type="entry name" value="alpha/beta-Hydrolases"/>
    <property type="match status" value="1"/>
</dbReference>
<evidence type="ECO:0000313" key="4">
    <source>
        <dbReference type="Proteomes" id="UP001176517"/>
    </source>
</evidence>
<dbReference type="InterPro" id="IPR029058">
    <property type="entry name" value="AB_hydrolase_fold"/>
</dbReference>
<comment type="caution">
    <text evidence="3">The sequence shown here is derived from an EMBL/GenBank/DDBJ whole genome shotgun (WGS) entry which is preliminary data.</text>
</comment>
<evidence type="ECO:0000256" key="1">
    <source>
        <dbReference type="SAM" id="Phobius"/>
    </source>
</evidence>
<name>A0AAN6GTE6_9BASI</name>
<dbReference type="PANTHER" id="PTHR23024">
    <property type="entry name" value="ARYLACETAMIDE DEACETYLASE"/>
    <property type="match status" value="1"/>
</dbReference>
<dbReference type="AlphaFoldDB" id="A0AAN6GTE6"/>
<dbReference type="InterPro" id="IPR050466">
    <property type="entry name" value="Carboxylest/Gibb_receptor"/>
</dbReference>